<dbReference type="Proteomes" id="UP000095282">
    <property type="component" value="Unplaced"/>
</dbReference>
<dbReference type="WBParaSite" id="Csp11.Scaffold629.g8105.t1">
    <property type="protein sequence ID" value="Csp11.Scaffold629.g8105.t1"/>
    <property type="gene ID" value="Csp11.Scaffold629.g8105"/>
</dbReference>
<evidence type="ECO:0000313" key="4">
    <source>
        <dbReference type="WBParaSite" id="Csp11.Scaffold629.g8105.t1"/>
    </source>
</evidence>
<dbReference type="InterPro" id="IPR037238">
    <property type="entry name" value="YbiA-like_sf"/>
</dbReference>
<dbReference type="STRING" id="1561998.A0A1I7UD14"/>
<sequence>MESKQGLLDTKSLASALPTKTPEQRPKYAKILQQEKKASPDAATAAGNVKESPGAKNVKKEKKPDGKRPFKIYVKRQEVVALPDDVATREFSISPDNVIYFSGPGHWLSALYPVKIVVDGNEYNSVEHYYQACKLYILVGEKSAAALKASGTPLEVKKATKEILNQEKIKAKEINDWKDKDSVGVLKHVLLQKFQQHEDLKAKLLETGDKLLVQTYIGDTYFAAGAGTKYTSIWVTRHTNQVVKLPENVVAESVKYLPLIANGKNVLGWILMQVRDELRQSSA</sequence>
<dbReference type="InterPro" id="IPR012816">
    <property type="entry name" value="NADAR"/>
</dbReference>
<evidence type="ECO:0000259" key="2">
    <source>
        <dbReference type="Pfam" id="PF08719"/>
    </source>
</evidence>
<dbReference type="Gene3D" id="1.10.357.40">
    <property type="entry name" value="YbiA-like"/>
    <property type="match status" value="1"/>
</dbReference>
<dbReference type="AlphaFoldDB" id="A0A1I7UD14"/>
<keyword evidence="3" id="KW-1185">Reference proteome</keyword>
<accession>A0A1I7UD14</accession>
<proteinExistence type="predicted"/>
<feature type="domain" description="NADAR" evidence="2">
    <location>
        <begin position="105"/>
        <end position="279"/>
    </location>
</feature>
<dbReference type="Pfam" id="PF08719">
    <property type="entry name" value="NADAR"/>
    <property type="match status" value="1"/>
</dbReference>
<evidence type="ECO:0000256" key="1">
    <source>
        <dbReference type="SAM" id="MobiDB-lite"/>
    </source>
</evidence>
<feature type="region of interest" description="Disordered" evidence="1">
    <location>
        <begin position="1"/>
        <end position="65"/>
    </location>
</feature>
<dbReference type="CDD" id="cd15457">
    <property type="entry name" value="NADAR"/>
    <property type="match status" value="1"/>
</dbReference>
<dbReference type="eggNOG" id="ENOG502S4YY">
    <property type="taxonomic scope" value="Eukaryota"/>
</dbReference>
<name>A0A1I7UD14_9PELO</name>
<protein>
    <submittedName>
        <fullName evidence="4">DUF1768 domain-containing protein</fullName>
    </submittedName>
</protein>
<dbReference type="SUPFAM" id="SSF143990">
    <property type="entry name" value="YbiA-like"/>
    <property type="match status" value="1"/>
</dbReference>
<reference evidence="4" key="1">
    <citation type="submission" date="2016-11" db="UniProtKB">
        <authorList>
            <consortium name="WormBaseParasite"/>
        </authorList>
    </citation>
    <scope>IDENTIFICATION</scope>
</reference>
<evidence type="ECO:0000313" key="3">
    <source>
        <dbReference type="Proteomes" id="UP000095282"/>
    </source>
</evidence>
<organism evidence="3 4">
    <name type="scientific">Caenorhabditis tropicalis</name>
    <dbReference type="NCBI Taxonomy" id="1561998"/>
    <lineage>
        <taxon>Eukaryota</taxon>
        <taxon>Metazoa</taxon>
        <taxon>Ecdysozoa</taxon>
        <taxon>Nematoda</taxon>
        <taxon>Chromadorea</taxon>
        <taxon>Rhabditida</taxon>
        <taxon>Rhabditina</taxon>
        <taxon>Rhabditomorpha</taxon>
        <taxon>Rhabditoidea</taxon>
        <taxon>Rhabditidae</taxon>
        <taxon>Peloderinae</taxon>
        <taxon>Caenorhabditis</taxon>
    </lineage>
</organism>